<organism evidence="1">
    <name type="scientific">freshwater metagenome</name>
    <dbReference type="NCBI Taxonomy" id="449393"/>
    <lineage>
        <taxon>unclassified sequences</taxon>
        <taxon>metagenomes</taxon>
        <taxon>ecological metagenomes</taxon>
    </lineage>
</organism>
<sequence>MSAATPEITSLVGVYNAEGTLAGELRYWFGARLGRVHCALCEITHGSFREKAEWKRVSGALPVSFETVHLDERSPELRLASASATPCVLAAISGAGFEILLGPEQLEACRSQPQALAAAILAAAEERQLRFAAGI</sequence>
<evidence type="ECO:0000313" key="1">
    <source>
        <dbReference type="EMBL" id="CAB4340467.1"/>
    </source>
</evidence>
<protein>
    <submittedName>
        <fullName evidence="1">Unannotated protein</fullName>
    </submittedName>
</protein>
<dbReference type="EMBL" id="CAESAO010000031">
    <property type="protein sequence ID" value="CAB4340467.1"/>
    <property type="molecule type" value="Genomic_DNA"/>
</dbReference>
<name>A0A6J5ZHM2_9ZZZZ</name>
<reference evidence="1" key="1">
    <citation type="submission" date="2020-05" db="EMBL/GenBank/DDBJ databases">
        <authorList>
            <person name="Chiriac C."/>
            <person name="Salcher M."/>
            <person name="Ghai R."/>
            <person name="Kavagutti S V."/>
        </authorList>
    </citation>
    <scope>NUCLEOTIDE SEQUENCE</scope>
</reference>
<proteinExistence type="predicted"/>
<accession>A0A6J5ZHM2</accession>
<dbReference type="AlphaFoldDB" id="A0A6J5ZHM2"/>
<gene>
    <name evidence="1" type="ORF">UFOPK3522_00544</name>
</gene>